<dbReference type="Proteomes" id="UP000051315">
    <property type="component" value="Unassembled WGS sequence"/>
</dbReference>
<evidence type="ECO:0000256" key="1">
    <source>
        <dbReference type="SAM" id="MobiDB-lite"/>
    </source>
</evidence>
<feature type="compositionally biased region" description="Low complexity" evidence="1">
    <location>
        <begin position="58"/>
        <end position="69"/>
    </location>
</feature>
<comment type="caution">
    <text evidence="2">The sequence shown here is derived from an EMBL/GenBank/DDBJ whole genome shotgun (WGS) entry which is preliminary data.</text>
</comment>
<keyword evidence="3" id="KW-1185">Reference proteome</keyword>
<dbReference type="AlphaFoldDB" id="A0A0R1VY82"/>
<reference evidence="2 3" key="1">
    <citation type="journal article" date="2015" name="Genome Announc.">
        <title>Expanding the biotechnology potential of lactobacilli through comparative genomics of 213 strains and associated genera.</title>
        <authorList>
            <person name="Sun Z."/>
            <person name="Harris H.M."/>
            <person name="McCann A."/>
            <person name="Guo C."/>
            <person name="Argimon S."/>
            <person name="Zhang W."/>
            <person name="Yang X."/>
            <person name="Jeffery I.B."/>
            <person name="Cooney J.C."/>
            <person name="Kagawa T.F."/>
            <person name="Liu W."/>
            <person name="Song Y."/>
            <person name="Salvetti E."/>
            <person name="Wrobel A."/>
            <person name="Rasinkangas P."/>
            <person name="Parkhill J."/>
            <person name="Rea M.C."/>
            <person name="O'Sullivan O."/>
            <person name="Ritari J."/>
            <person name="Douillard F.P."/>
            <person name="Paul Ross R."/>
            <person name="Yang R."/>
            <person name="Briner A.E."/>
            <person name="Felis G.E."/>
            <person name="de Vos W.M."/>
            <person name="Barrangou R."/>
            <person name="Klaenhammer T.R."/>
            <person name="Caufield P.W."/>
            <person name="Cui Y."/>
            <person name="Zhang H."/>
            <person name="O'Toole P.W."/>
        </authorList>
    </citation>
    <scope>NUCLEOTIDE SEQUENCE [LARGE SCALE GENOMIC DNA]</scope>
    <source>
        <strain evidence="2 3">DSM 17758</strain>
    </source>
</reference>
<protein>
    <submittedName>
        <fullName evidence="2">Uncharacterized protein</fullName>
    </submittedName>
</protein>
<proteinExistence type="predicted"/>
<organism evidence="2 3">
    <name type="scientific">Lapidilactobacillus concavus DSM 17758</name>
    <dbReference type="NCBI Taxonomy" id="1423735"/>
    <lineage>
        <taxon>Bacteria</taxon>
        <taxon>Bacillati</taxon>
        <taxon>Bacillota</taxon>
        <taxon>Bacilli</taxon>
        <taxon>Lactobacillales</taxon>
        <taxon>Lactobacillaceae</taxon>
        <taxon>Lapidilactobacillus</taxon>
    </lineage>
</organism>
<evidence type="ECO:0000313" key="3">
    <source>
        <dbReference type="Proteomes" id="UP000051315"/>
    </source>
</evidence>
<accession>A0A0R1VY82</accession>
<evidence type="ECO:0000313" key="2">
    <source>
        <dbReference type="EMBL" id="KRM08484.1"/>
    </source>
</evidence>
<name>A0A0R1VY82_9LACO</name>
<feature type="region of interest" description="Disordered" evidence="1">
    <location>
        <begin position="49"/>
        <end position="69"/>
    </location>
</feature>
<sequence>MNLKISRVSISPFNAITILYSDHDFSFEEIGCQQILPSYFTLPPKSEVAEDNGHDCSDSVISSKRVSSL</sequence>
<dbReference type="EMBL" id="AZFX01000087">
    <property type="protein sequence ID" value="KRM08484.1"/>
    <property type="molecule type" value="Genomic_DNA"/>
</dbReference>
<dbReference type="PATRIC" id="fig|1423735.3.peg.576"/>
<gene>
    <name evidence="2" type="ORF">FC15_GL000551</name>
</gene>